<dbReference type="GO" id="GO:0051537">
    <property type="term" value="F:2 iron, 2 sulfur cluster binding"/>
    <property type="evidence" value="ECO:0007669"/>
    <property type="project" value="UniProtKB-KW"/>
</dbReference>
<dbReference type="Proteomes" id="UP000077868">
    <property type="component" value="Chromosome"/>
</dbReference>
<dbReference type="STRING" id="1300347.I601_3168"/>
<dbReference type="AlphaFoldDB" id="A0A1A9GQ59"/>
<keyword evidence="10" id="KW-1185">Reference proteome</keyword>
<proteinExistence type="inferred from homology"/>
<evidence type="ECO:0000256" key="4">
    <source>
        <dbReference type="ARBA" id="ARBA00023004"/>
    </source>
</evidence>
<evidence type="ECO:0000313" key="10">
    <source>
        <dbReference type="Proteomes" id="UP000077868"/>
    </source>
</evidence>
<dbReference type="PANTHER" id="PTHR23426:SF65">
    <property type="entry name" value="FERREDOXIN-2, MITOCHONDRIAL"/>
    <property type="match status" value="1"/>
</dbReference>
<evidence type="ECO:0000256" key="3">
    <source>
        <dbReference type="ARBA" id="ARBA00022723"/>
    </source>
</evidence>
<dbReference type="KEGG" id="ndk:I601_3168"/>
<evidence type="ECO:0000256" key="6">
    <source>
        <dbReference type="ARBA" id="ARBA00034078"/>
    </source>
</evidence>
<dbReference type="CDD" id="cd00207">
    <property type="entry name" value="fer2"/>
    <property type="match status" value="1"/>
</dbReference>
<dbReference type="PANTHER" id="PTHR23426">
    <property type="entry name" value="FERREDOXIN/ADRENODOXIN"/>
    <property type="match status" value="1"/>
</dbReference>
<name>A0A1A9GQ59_9ACTN</name>
<evidence type="ECO:0000256" key="2">
    <source>
        <dbReference type="ARBA" id="ARBA00022714"/>
    </source>
</evidence>
<comment type="similarity">
    <text evidence="1">Belongs to the adrenodoxin/putidaredoxin family.</text>
</comment>
<comment type="cofactor">
    <cofactor evidence="6">
        <name>[2Fe-2S] cluster</name>
        <dbReference type="ChEBI" id="CHEBI:190135"/>
    </cofactor>
</comment>
<evidence type="ECO:0000259" key="8">
    <source>
        <dbReference type="PROSITE" id="PS51085"/>
    </source>
</evidence>
<dbReference type="InterPro" id="IPR001055">
    <property type="entry name" value="Adrenodoxin-like"/>
</dbReference>
<protein>
    <submittedName>
        <fullName evidence="9">Ferredoxin-6</fullName>
    </submittedName>
</protein>
<dbReference type="InterPro" id="IPR036010">
    <property type="entry name" value="2Fe-2S_ferredoxin-like_sf"/>
</dbReference>
<dbReference type="GO" id="GO:0009055">
    <property type="term" value="F:electron transfer activity"/>
    <property type="evidence" value="ECO:0007669"/>
    <property type="project" value="TreeGrafter"/>
</dbReference>
<evidence type="ECO:0000256" key="5">
    <source>
        <dbReference type="ARBA" id="ARBA00023014"/>
    </source>
</evidence>
<dbReference type="InterPro" id="IPR001041">
    <property type="entry name" value="2Fe-2S_ferredoxin-type"/>
</dbReference>
<evidence type="ECO:0000256" key="1">
    <source>
        <dbReference type="ARBA" id="ARBA00010914"/>
    </source>
</evidence>
<feature type="domain" description="2Fe-2S ferredoxin-type" evidence="8">
    <location>
        <begin position="2"/>
        <end position="105"/>
    </location>
</feature>
<evidence type="ECO:0000256" key="7">
    <source>
        <dbReference type="SAM" id="MobiDB-lite"/>
    </source>
</evidence>
<dbReference type="PROSITE" id="PS51085">
    <property type="entry name" value="2FE2S_FER_2"/>
    <property type="match status" value="1"/>
</dbReference>
<gene>
    <name evidence="9" type="ORF">I601_3168</name>
</gene>
<accession>A0A1A9GQ59</accession>
<keyword evidence="5" id="KW-0411">Iron-sulfur</keyword>
<keyword evidence="3" id="KW-0479">Metal-binding</keyword>
<dbReference type="InterPro" id="IPR012675">
    <property type="entry name" value="Beta-grasp_dom_sf"/>
</dbReference>
<sequence length="106" mass="11479">MAVVTFMSHDGEQHEAPLEEGSSLMQVATNNAIPGIDADCGGEAACGTCHVIVDRAWADKVGRSGPEEEEMLSMNPERQPTSRLSCQVKVCKSWDGLTVQLPEFQM</sequence>
<dbReference type="RefSeq" id="WP_068111727.1">
    <property type="nucleotide sequence ID" value="NZ_CP015079.1"/>
</dbReference>
<reference evidence="9 10" key="1">
    <citation type="submission" date="2016-03" db="EMBL/GenBank/DDBJ databases">
        <title>Complete genome sequence of a soil Actinobacterium, Nocardioides dokdonensis FR1436.</title>
        <authorList>
            <person name="Kwon S.-K."/>
            <person name="Kim K."/>
            <person name="Kim J.F."/>
        </authorList>
    </citation>
    <scope>NUCLEOTIDE SEQUENCE [LARGE SCALE GENOMIC DNA]</scope>
    <source>
        <strain evidence="9 10">FR1436</strain>
    </source>
</reference>
<dbReference type="SUPFAM" id="SSF54292">
    <property type="entry name" value="2Fe-2S ferredoxin-like"/>
    <property type="match status" value="1"/>
</dbReference>
<dbReference type="PATRIC" id="fig|1300347.3.peg.3167"/>
<evidence type="ECO:0000313" key="9">
    <source>
        <dbReference type="EMBL" id="ANH39575.1"/>
    </source>
</evidence>
<dbReference type="Gene3D" id="3.10.20.30">
    <property type="match status" value="1"/>
</dbReference>
<keyword evidence="4" id="KW-0408">Iron</keyword>
<dbReference type="GO" id="GO:0046872">
    <property type="term" value="F:metal ion binding"/>
    <property type="evidence" value="ECO:0007669"/>
    <property type="project" value="UniProtKB-KW"/>
</dbReference>
<keyword evidence="2" id="KW-0001">2Fe-2S</keyword>
<dbReference type="GO" id="GO:0140647">
    <property type="term" value="P:P450-containing electron transport chain"/>
    <property type="evidence" value="ECO:0007669"/>
    <property type="project" value="InterPro"/>
</dbReference>
<dbReference type="OrthoDB" id="9799640at2"/>
<feature type="region of interest" description="Disordered" evidence="7">
    <location>
        <begin position="1"/>
        <end position="20"/>
    </location>
</feature>
<organism evidence="9 10">
    <name type="scientific">Nocardioides dokdonensis FR1436</name>
    <dbReference type="NCBI Taxonomy" id="1300347"/>
    <lineage>
        <taxon>Bacteria</taxon>
        <taxon>Bacillati</taxon>
        <taxon>Actinomycetota</taxon>
        <taxon>Actinomycetes</taxon>
        <taxon>Propionibacteriales</taxon>
        <taxon>Nocardioidaceae</taxon>
        <taxon>Nocardioides</taxon>
    </lineage>
</organism>
<dbReference type="EMBL" id="CP015079">
    <property type="protein sequence ID" value="ANH39575.1"/>
    <property type="molecule type" value="Genomic_DNA"/>
</dbReference>
<dbReference type="PRINTS" id="PR00355">
    <property type="entry name" value="ADRENODOXIN"/>
</dbReference>
<dbReference type="Pfam" id="PF00111">
    <property type="entry name" value="Fer2"/>
    <property type="match status" value="1"/>
</dbReference>